<dbReference type="Proteomes" id="UP000008743">
    <property type="component" value="Unassembled WGS sequence"/>
</dbReference>
<dbReference type="EC" id="2.6.1.9" evidence="4"/>
<organism evidence="13 14">
    <name type="scientific">Capsaspora owczarzaki (strain ATCC 30864)</name>
    <dbReference type="NCBI Taxonomy" id="595528"/>
    <lineage>
        <taxon>Eukaryota</taxon>
        <taxon>Filasterea</taxon>
        <taxon>Capsaspora</taxon>
    </lineage>
</organism>
<dbReference type="InterPro" id="IPR005861">
    <property type="entry name" value="HisP_aminotrans"/>
</dbReference>
<dbReference type="GO" id="GO:0004400">
    <property type="term" value="F:histidinol-phosphate transaminase activity"/>
    <property type="evidence" value="ECO:0007669"/>
    <property type="project" value="UniProtKB-EC"/>
</dbReference>
<gene>
    <name evidence="13" type="ORF">CAOG_008027</name>
</gene>
<accession>A0A0D2W127</accession>
<evidence type="ECO:0000256" key="11">
    <source>
        <dbReference type="ARBA" id="ARBA00047481"/>
    </source>
</evidence>
<evidence type="ECO:0000256" key="7">
    <source>
        <dbReference type="ARBA" id="ARBA00022679"/>
    </source>
</evidence>
<dbReference type="CDD" id="cd00609">
    <property type="entry name" value="AAT_like"/>
    <property type="match status" value="1"/>
</dbReference>
<evidence type="ECO:0000256" key="10">
    <source>
        <dbReference type="ARBA" id="ARBA00030262"/>
    </source>
</evidence>
<dbReference type="InParanoid" id="A0A0D2W127"/>
<evidence type="ECO:0000313" key="13">
    <source>
        <dbReference type="EMBL" id="KJE97962.1"/>
    </source>
</evidence>
<dbReference type="FunCoup" id="A0A0D2W127">
    <property type="interactions" value="87"/>
</dbReference>
<evidence type="ECO:0000256" key="6">
    <source>
        <dbReference type="ARBA" id="ARBA00022605"/>
    </source>
</evidence>
<dbReference type="PANTHER" id="PTHR42885:SF2">
    <property type="entry name" value="HISTIDINOL-PHOSPHATE AMINOTRANSFERASE"/>
    <property type="match status" value="1"/>
</dbReference>
<comment type="cofactor">
    <cofactor evidence="1">
        <name>pyridoxal 5'-phosphate</name>
        <dbReference type="ChEBI" id="CHEBI:597326"/>
    </cofactor>
</comment>
<dbReference type="InterPro" id="IPR015421">
    <property type="entry name" value="PyrdxlP-dep_Trfase_major"/>
</dbReference>
<dbReference type="GO" id="GO:0000105">
    <property type="term" value="P:L-histidine biosynthetic process"/>
    <property type="evidence" value="ECO:0007669"/>
    <property type="project" value="UniProtKB-KW"/>
</dbReference>
<dbReference type="InterPro" id="IPR001917">
    <property type="entry name" value="Aminotrans_II_pyridoxalP_BS"/>
</dbReference>
<evidence type="ECO:0000256" key="1">
    <source>
        <dbReference type="ARBA" id="ARBA00001933"/>
    </source>
</evidence>
<dbReference type="InterPro" id="IPR004839">
    <property type="entry name" value="Aminotransferase_I/II_large"/>
</dbReference>
<evidence type="ECO:0000256" key="2">
    <source>
        <dbReference type="ARBA" id="ARBA00005011"/>
    </source>
</evidence>
<dbReference type="STRING" id="595528.A0A0D2W127"/>
<reference evidence="14" key="1">
    <citation type="submission" date="2011-02" db="EMBL/GenBank/DDBJ databases">
        <title>The Genome Sequence of Capsaspora owczarzaki ATCC 30864.</title>
        <authorList>
            <person name="Russ C."/>
            <person name="Cuomo C."/>
            <person name="Burger G."/>
            <person name="Gray M.W."/>
            <person name="Holland P.W.H."/>
            <person name="King N."/>
            <person name="Lang F.B.F."/>
            <person name="Roger A.J."/>
            <person name="Ruiz-Trillo I."/>
            <person name="Young S.K."/>
            <person name="Zeng Q."/>
            <person name="Gargeya S."/>
            <person name="Alvarado L."/>
            <person name="Berlin A."/>
            <person name="Chapman S.B."/>
            <person name="Chen Z."/>
            <person name="Freedman E."/>
            <person name="Gellesch M."/>
            <person name="Goldberg J."/>
            <person name="Griggs A."/>
            <person name="Gujja S."/>
            <person name="Heilman E."/>
            <person name="Heiman D."/>
            <person name="Howarth C."/>
            <person name="Mehta T."/>
            <person name="Neiman D."/>
            <person name="Pearson M."/>
            <person name="Roberts A."/>
            <person name="Saif S."/>
            <person name="Shea T."/>
            <person name="Shenoy N."/>
            <person name="Sisk P."/>
            <person name="Stolte C."/>
            <person name="Sykes S."/>
            <person name="White J."/>
            <person name="Yandava C."/>
            <person name="Haas B."/>
            <person name="Nusbaum C."/>
            <person name="Birren B."/>
        </authorList>
    </citation>
    <scope>NUCLEOTIDE SEQUENCE</scope>
    <source>
        <strain evidence="14">ATCC 30864</strain>
    </source>
</reference>
<dbReference type="Gene3D" id="3.90.1150.10">
    <property type="entry name" value="Aspartate Aminotransferase, domain 1"/>
    <property type="match status" value="1"/>
</dbReference>
<evidence type="ECO:0000313" key="14">
    <source>
        <dbReference type="Proteomes" id="UP000008743"/>
    </source>
</evidence>
<evidence type="ECO:0000256" key="8">
    <source>
        <dbReference type="ARBA" id="ARBA00022898"/>
    </source>
</evidence>
<dbReference type="SUPFAM" id="SSF53383">
    <property type="entry name" value="PLP-dependent transferases"/>
    <property type="match status" value="1"/>
</dbReference>
<dbReference type="AlphaFoldDB" id="A0A0D2W127"/>
<name>A0A0D2W127_CAPO3</name>
<dbReference type="PhylomeDB" id="A0A0D2W127"/>
<dbReference type="PROSITE" id="PS00599">
    <property type="entry name" value="AA_TRANSFER_CLASS_2"/>
    <property type="match status" value="1"/>
</dbReference>
<keyword evidence="6" id="KW-0028">Amino-acid biosynthesis</keyword>
<sequence>MSKRPDFDLRAIVRTNVYSLDPYRCARDDYDQGILLDANENSIGAAVVKKGDDDELTRYPSPYQVEMKRDIAAFRSIQPDQIFLGVGSDEAIDTLVRIFCVPGKDALLITPPTYGMYKVVANMNDVKIQSVPLTPDFQINVEETLKAITPETKIVFLCSPNNPTGNLLATADIIKVLDHPALRGVVVLDEAYVDFTTQGSLAHLLASYPNLVIMQTFSKSFGLAGVRLGMAFASAELTAIMNKFKAPYNINQLTSQVGVQAVSQQGLAQMRSNVAVLLEQRALLEKEFKAMPQVAHVFPSDSNFLLVRFTPSVDAYALYKKMADSGVVVRFRGNEIHCKNCLRVTVGSPSENQELLRQVSALAASPEMAAK</sequence>
<evidence type="ECO:0000256" key="4">
    <source>
        <dbReference type="ARBA" id="ARBA00012748"/>
    </source>
</evidence>
<evidence type="ECO:0000256" key="9">
    <source>
        <dbReference type="ARBA" id="ARBA00023102"/>
    </source>
</evidence>
<keyword evidence="9" id="KW-0368">Histidine biosynthesis</keyword>
<dbReference type="OMA" id="NFVQFGR"/>
<proteinExistence type="inferred from homology"/>
<dbReference type="PANTHER" id="PTHR42885">
    <property type="entry name" value="HISTIDINOL-PHOSPHATE AMINOTRANSFERASE-RELATED"/>
    <property type="match status" value="1"/>
</dbReference>
<dbReference type="Gene3D" id="3.40.640.10">
    <property type="entry name" value="Type I PLP-dependent aspartate aminotransferase-like (Major domain)"/>
    <property type="match status" value="1"/>
</dbReference>
<keyword evidence="8" id="KW-0663">Pyridoxal phosphate</keyword>
<comment type="pathway">
    <text evidence="2">Amino-acid biosynthesis; L-histidine biosynthesis; L-histidine from 5-phospho-alpha-D-ribose 1-diphosphate: step 7/9.</text>
</comment>
<dbReference type="GO" id="GO:0030170">
    <property type="term" value="F:pyridoxal phosphate binding"/>
    <property type="evidence" value="ECO:0007669"/>
    <property type="project" value="InterPro"/>
</dbReference>
<comment type="catalytic activity">
    <reaction evidence="11">
        <text>L-histidinol phosphate + 2-oxoglutarate = 3-(imidazol-4-yl)-2-oxopropyl phosphate + L-glutamate</text>
        <dbReference type="Rhea" id="RHEA:23744"/>
        <dbReference type="ChEBI" id="CHEBI:16810"/>
        <dbReference type="ChEBI" id="CHEBI:29985"/>
        <dbReference type="ChEBI" id="CHEBI:57766"/>
        <dbReference type="ChEBI" id="CHEBI:57980"/>
        <dbReference type="EC" id="2.6.1.9"/>
    </reaction>
</comment>
<dbReference type="Pfam" id="PF00155">
    <property type="entry name" value="Aminotran_1_2"/>
    <property type="match status" value="1"/>
</dbReference>
<dbReference type="eggNOG" id="KOG0633">
    <property type="taxonomic scope" value="Eukaryota"/>
</dbReference>
<dbReference type="InterPro" id="IPR015424">
    <property type="entry name" value="PyrdxlP-dep_Trfase"/>
</dbReference>
<dbReference type="NCBIfam" id="TIGR01141">
    <property type="entry name" value="hisC"/>
    <property type="match status" value="1"/>
</dbReference>
<dbReference type="OrthoDB" id="2015537at2759"/>
<keyword evidence="5 13" id="KW-0032">Aminotransferase</keyword>
<dbReference type="EMBL" id="KE346376">
    <property type="protein sequence ID" value="KJE97962.1"/>
    <property type="molecule type" value="Genomic_DNA"/>
</dbReference>
<evidence type="ECO:0000259" key="12">
    <source>
        <dbReference type="Pfam" id="PF00155"/>
    </source>
</evidence>
<keyword evidence="14" id="KW-1185">Reference proteome</keyword>
<dbReference type="InterPro" id="IPR015422">
    <property type="entry name" value="PyrdxlP-dep_Trfase_small"/>
</dbReference>
<keyword evidence="7 13" id="KW-0808">Transferase</keyword>
<protein>
    <recommendedName>
        <fullName evidence="4">histidinol-phosphate transaminase</fullName>
        <ecNumber evidence="4">2.6.1.9</ecNumber>
    </recommendedName>
    <alternativeName>
        <fullName evidence="10">Imidazole acetol-phosphate transaminase</fullName>
    </alternativeName>
</protein>
<evidence type="ECO:0000256" key="5">
    <source>
        <dbReference type="ARBA" id="ARBA00022576"/>
    </source>
</evidence>
<evidence type="ECO:0000256" key="3">
    <source>
        <dbReference type="ARBA" id="ARBA00008392"/>
    </source>
</evidence>
<feature type="domain" description="Aminotransferase class I/classII large" evidence="12">
    <location>
        <begin position="36"/>
        <end position="357"/>
    </location>
</feature>
<dbReference type="HAMAP" id="MF_01023">
    <property type="entry name" value="HisC_aminotrans_2"/>
    <property type="match status" value="1"/>
</dbReference>
<comment type="similarity">
    <text evidence="3">Belongs to the class-II pyridoxal-phosphate-dependent aminotransferase family.</text>
</comment>
<dbReference type="RefSeq" id="XP_004342628.1">
    <property type="nucleotide sequence ID" value="XM_004342579.2"/>
</dbReference>